<evidence type="ECO:0000313" key="11">
    <source>
        <dbReference type="EMBL" id="OLU36499.1"/>
    </source>
</evidence>
<keyword evidence="6" id="KW-0443">Lipid metabolism</keyword>
<evidence type="ECO:0000256" key="7">
    <source>
        <dbReference type="ARBA" id="ARBA00023136"/>
    </source>
</evidence>
<dbReference type="Pfam" id="PF02660">
    <property type="entry name" value="G3P_acyltransf"/>
    <property type="match status" value="1"/>
</dbReference>
<evidence type="ECO:0000256" key="9">
    <source>
        <dbReference type="ARBA" id="ARBA00023264"/>
    </source>
</evidence>
<evidence type="ECO:0000256" key="3">
    <source>
        <dbReference type="ARBA" id="ARBA00022679"/>
    </source>
</evidence>
<name>A0A1U7NCS3_9FIRM</name>
<dbReference type="SMART" id="SM01207">
    <property type="entry name" value="G3P_acyltransf"/>
    <property type="match status" value="1"/>
</dbReference>
<feature type="transmembrane region" description="Helical" evidence="10">
    <location>
        <begin position="159"/>
        <end position="188"/>
    </location>
</feature>
<reference evidence="11 12" key="1">
    <citation type="submission" date="2016-11" db="EMBL/GenBank/DDBJ databases">
        <title>Description of two novel members of the family Erysipelotrichaceae: Ileibacterium lipovorans gen. nov., sp. nov. and Dubosiella newyorkensis, gen. nov., sp. nov.</title>
        <authorList>
            <person name="Cox L.M."/>
            <person name="Sohn J."/>
            <person name="Tyrrell K.L."/>
            <person name="Citron D.M."/>
            <person name="Lawson P.A."/>
            <person name="Patel N.B."/>
            <person name="Iizumi T."/>
            <person name="Perez-Perez G.I."/>
            <person name="Goldstein E.J."/>
            <person name="Blaser M.J."/>
        </authorList>
    </citation>
    <scope>NUCLEOTIDE SEQUENCE [LARGE SCALE GENOMIC DNA]</scope>
    <source>
        <strain evidence="11 12">NYU-BL-A3</strain>
    </source>
</reference>
<keyword evidence="7 10" id="KW-0472">Membrane</keyword>
<keyword evidence="3" id="KW-0808">Transferase</keyword>
<evidence type="ECO:0000256" key="4">
    <source>
        <dbReference type="ARBA" id="ARBA00022692"/>
    </source>
</evidence>
<gene>
    <name evidence="11" type="ORF">BO222_12310</name>
</gene>
<feature type="transmembrane region" description="Helical" evidence="10">
    <location>
        <begin position="6"/>
        <end position="24"/>
    </location>
</feature>
<sequence>MNNSVLETTIFVIFGYLSGSVLYIDVAQKLFHKGNLSAASEDHNPGTFNAFKQGGFQAGMLTLTGDILKGVIPVSLYLHLCPETAMNGLGFSLVLAAPVFGHIYSCFHHFHGGKGIAVTFGVLLGLVPDWKPVLILAFLFLFFSLIIKINPDSIKTALVFLLLPICSFLFQVWLAVIFGEALIVFGVLARLYTENLQVASIEIRPFWMKAEKQFEE</sequence>
<evidence type="ECO:0000256" key="1">
    <source>
        <dbReference type="ARBA" id="ARBA00022475"/>
    </source>
</evidence>
<dbReference type="GO" id="GO:0005886">
    <property type="term" value="C:plasma membrane"/>
    <property type="evidence" value="ECO:0007669"/>
    <property type="project" value="InterPro"/>
</dbReference>
<dbReference type="InterPro" id="IPR003811">
    <property type="entry name" value="G3P_acylTferase_PlsY"/>
</dbReference>
<organism evidence="11 12">
    <name type="scientific">Ileibacterium valens</name>
    <dbReference type="NCBI Taxonomy" id="1862668"/>
    <lineage>
        <taxon>Bacteria</taxon>
        <taxon>Bacillati</taxon>
        <taxon>Bacillota</taxon>
        <taxon>Erysipelotrichia</taxon>
        <taxon>Erysipelotrichales</taxon>
        <taxon>Erysipelotrichaceae</taxon>
        <taxon>Ileibacterium</taxon>
    </lineage>
</organism>
<feature type="transmembrane region" description="Helical" evidence="10">
    <location>
        <begin position="89"/>
        <end position="110"/>
    </location>
</feature>
<evidence type="ECO:0000256" key="2">
    <source>
        <dbReference type="ARBA" id="ARBA00022516"/>
    </source>
</evidence>
<keyword evidence="5 10" id="KW-1133">Transmembrane helix</keyword>
<keyword evidence="8" id="KW-0594">Phospholipid biosynthesis</keyword>
<feature type="transmembrane region" description="Helical" evidence="10">
    <location>
        <begin position="130"/>
        <end position="147"/>
    </location>
</feature>
<dbReference type="OrthoDB" id="9777124at2"/>
<evidence type="ECO:0000256" key="5">
    <source>
        <dbReference type="ARBA" id="ARBA00022989"/>
    </source>
</evidence>
<accession>A0A1U7NCS3</accession>
<keyword evidence="9" id="KW-1208">Phospholipid metabolism</keyword>
<dbReference type="GO" id="GO:0008654">
    <property type="term" value="P:phospholipid biosynthetic process"/>
    <property type="evidence" value="ECO:0007669"/>
    <property type="project" value="UniProtKB-KW"/>
</dbReference>
<dbReference type="PANTHER" id="PTHR30309">
    <property type="entry name" value="INNER MEMBRANE PROTEIN YGIH"/>
    <property type="match status" value="1"/>
</dbReference>
<evidence type="ECO:0000313" key="12">
    <source>
        <dbReference type="Proteomes" id="UP000186341"/>
    </source>
</evidence>
<keyword evidence="12" id="KW-1185">Reference proteome</keyword>
<dbReference type="EMBL" id="MPJW01000271">
    <property type="protein sequence ID" value="OLU36499.1"/>
    <property type="molecule type" value="Genomic_DNA"/>
</dbReference>
<comment type="caution">
    <text evidence="11">The sequence shown here is derived from an EMBL/GenBank/DDBJ whole genome shotgun (WGS) entry which is preliminary data.</text>
</comment>
<evidence type="ECO:0000256" key="6">
    <source>
        <dbReference type="ARBA" id="ARBA00023098"/>
    </source>
</evidence>
<dbReference type="Proteomes" id="UP000186341">
    <property type="component" value="Unassembled WGS sequence"/>
</dbReference>
<evidence type="ECO:0000256" key="10">
    <source>
        <dbReference type="SAM" id="Phobius"/>
    </source>
</evidence>
<protein>
    <submittedName>
        <fullName evidence="11">Uncharacterized protein</fullName>
    </submittedName>
</protein>
<dbReference type="AlphaFoldDB" id="A0A1U7NCS3"/>
<keyword evidence="1" id="KW-1003">Cell membrane</keyword>
<dbReference type="GeneID" id="82203908"/>
<keyword evidence="2" id="KW-0444">Lipid biosynthesis</keyword>
<proteinExistence type="predicted"/>
<keyword evidence="4 10" id="KW-0812">Transmembrane</keyword>
<evidence type="ECO:0000256" key="8">
    <source>
        <dbReference type="ARBA" id="ARBA00023209"/>
    </source>
</evidence>
<dbReference type="GO" id="GO:0043772">
    <property type="term" value="F:acyl-phosphate glycerol-3-phosphate acyltransferase activity"/>
    <property type="evidence" value="ECO:0007669"/>
    <property type="project" value="InterPro"/>
</dbReference>
<dbReference type="RefSeq" id="WP_075821053.1">
    <property type="nucleotide sequence ID" value="NZ_CAJUTZ010000008.1"/>
</dbReference>